<comment type="caution">
    <text evidence="2">The sequence shown here is derived from an EMBL/GenBank/DDBJ whole genome shotgun (WGS) entry which is preliminary data.</text>
</comment>
<dbReference type="OrthoDB" id="4867998at2"/>
<sequence>MAKPTHPEAAGDLPQAMRRALAEAAALRLQLARCTRDRDDARTWAQACVHRCWPAYLDTTDPPDWLRSRPPRQAPARSPLPAALLRDELHASHEISELLVDLTRMVGEFDDARPAEMDAVFYVQAFNMLLTEVRALLTLLDTGLG</sequence>
<evidence type="ECO:0000313" key="3">
    <source>
        <dbReference type="Proteomes" id="UP000319514"/>
    </source>
</evidence>
<proteinExistence type="predicted"/>
<name>A0A542ZI99_9MICO</name>
<evidence type="ECO:0000313" key="2">
    <source>
        <dbReference type="EMBL" id="TQL60083.1"/>
    </source>
</evidence>
<gene>
    <name evidence="2" type="ORF">FB474_1460</name>
</gene>
<feature type="region of interest" description="Disordered" evidence="1">
    <location>
        <begin position="58"/>
        <end position="77"/>
    </location>
</feature>
<protein>
    <submittedName>
        <fullName evidence="2">Uncharacterized protein</fullName>
    </submittedName>
</protein>
<dbReference type="Proteomes" id="UP000319514">
    <property type="component" value="Unassembled WGS sequence"/>
</dbReference>
<keyword evidence="3" id="KW-1185">Reference proteome</keyword>
<accession>A0A542ZI99</accession>
<reference evidence="2 3" key="1">
    <citation type="submission" date="2019-06" db="EMBL/GenBank/DDBJ databases">
        <title>Sequencing the genomes of 1000 actinobacteria strains.</title>
        <authorList>
            <person name="Klenk H.-P."/>
        </authorList>
    </citation>
    <scope>NUCLEOTIDE SEQUENCE [LARGE SCALE GENOMIC DNA]</scope>
    <source>
        <strain evidence="2 3">DSM 18082</strain>
    </source>
</reference>
<dbReference type="EMBL" id="VFOQ01000001">
    <property type="protein sequence ID" value="TQL60083.1"/>
    <property type="molecule type" value="Genomic_DNA"/>
</dbReference>
<dbReference type="RefSeq" id="WP_141788025.1">
    <property type="nucleotide sequence ID" value="NZ_BAAAKX010000005.1"/>
</dbReference>
<dbReference type="AlphaFoldDB" id="A0A542ZI99"/>
<evidence type="ECO:0000256" key="1">
    <source>
        <dbReference type="SAM" id="MobiDB-lite"/>
    </source>
</evidence>
<organism evidence="2 3">
    <name type="scientific">Oryzihumus leptocrescens</name>
    <dbReference type="NCBI Taxonomy" id="297536"/>
    <lineage>
        <taxon>Bacteria</taxon>
        <taxon>Bacillati</taxon>
        <taxon>Actinomycetota</taxon>
        <taxon>Actinomycetes</taxon>
        <taxon>Micrococcales</taxon>
        <taxon>Intrasporangiaceae</taxon>
        <taxon>Oryzihumus</taxon>
    </lineage>
</organism>